<dbReference type="Proteomes" id="UP001331936">
    <property type="component" value="Unassembled WGS sequence"/>
</dbReference>
<name>A0ABU7JUM6_9NOCA</name>
<protein>
    <submittedName>
        <fullName evidence="3">Flavodoxin domain-containing protein</fullName>
    </submittedName>
</protein>
<reference evidence="3 4" key="1">
    <citation type="submission" date="2023-08" db="EMBL/GenBank/DDBJ databases">
        <authorList>
            <person name="Girao M."/>
            <person name="Carvalho M.F."/>
        </authorList>
    </citation>
    <scope>NUCLEOTIDE SEQUENCE [LARGE SCALE GENOMIC DNA]</scope>
    <source>
        <strain evidence="3 4">CC-R104</strain>
    </source>
</reference>
<dbReference type="SUPFAM" id="SSF52218">
    <property type="entry name" value="Flavoproteins"/>
    <property type="match status" value="1"/>
</dbReference>
<gene>
    <name evidence="3" type="ORF">Q8814_16600</name>
</gene>
<evidence type="ECO:0000313" key="3">
    <source>
        <dbReference type="EMBL" id="MEE2033720.1"/>
    </source>
</evidence>
<evidence type="ECO:0000313" key="4">
    <source>
        <dbReference type="Proteomes" id="UP001331936"/>
    </source>
</evidence>
<dbReference type="InterPro" id="IPR029039">
    <property type="entry name" value="Flavoprotein-like_sf"/>
</dbReference>
<dbReference type="PROSITE" id="PS50902">
    <property type="entry name" value="FLAVODOXIN_LIKE"/>
    <property type="match status" value="1"/>
</dbReference>
<keyword evidence="4" id="KW-1185">Reference proteome</keyword>
<accession>A0ABU7JUM6</accession>
<dbReference type="Pfam" id="PF00258">
    <property type="entry name" value="Flavodoxin_1"/>
    <property type="match status" value="1"/>
</dbReference>
<evidence type="ECO:0000256" key="1">
    <source>
        <dbReference type="SAM" id="MobiDB-lite"/>
    </source>
</evidence>
<dbReference type="RefSeq" id="WP_330153112.1">
    <property type="nucleotide sequence ID" value="NZ_JAUZMZ010000095.1"/>
</dbReference>
<dbReference type="EMBL" id="JAUZMZ010000095">
    <property type="protein sequence ID" value="MEE2033720.1"/>
    <property type="molecule type" value="Genomic_DNA"/>
</dbReference>
<proteinExistence type="predicted"/>
<sequence length="176" mass="18593">MQVLVVYESMYGNTRHVAEAIAKGIEAGATVKVVAAADAKNENLATYDLVVAGGPTHVHGMSRASTRHGAVEAAEEPDSTLTVEPDAESEGVREWLASLGSATGDAAAFDTRYDGPVLFTGRASKSIAKKLGKAGFTLIADPESFLVDKQTALEAGEEERASQWGRSLVQEKRSRS</sequence>
<evidence type="ECO:0000259" key="2">
    <source>
        <dbReference type="PROSITE" id="PS50902"/>
    </source>
</evidence>
<feature type="domain" description="Flavodoxin-like" evidence="2">
    <location>
        <begin position="3"/>
        <end position="169"/>
    </location>
</feature>
<feature type="region of interest" description="Disordered" evidence="1">
    <location>
        <begin position="153"/>
        <end position="176"/>
    </location>
</feature>
<dbReference type="Gene3D" id="3.40.50.360">
    <property type="match status" value="1"/>
</dbReference>
<dbReference type="InterPro" id="IPR008254">
    <property type="entry name" value="Flavodoxin/NO_synth"/>
</dbReference>
<comment type="caution">
    <text evidence="3">The sequence shown here is derived from an EMBL/GenBank/DDBJ whole genome shotgun (WGS) entry which is preliminary data.</text>
</comment>
<dbReference type="InterPro" id="IPR001226">
    <property type="entry name" value="Flavodoxin_CS"/>
</dbReference>
<organism evidence="3 4">
    <name type="scientific">Rhodococcus chondri</name>
    <dbReference type="NCBI Taxonomy" id="3065941"/>
    <lineage>
        <taxon>Bacteria</taxon>
        <taxon>Bacillati</taxon>
        <taxon>Actinomycetota</taxon>
        <taxon>Actinomycetes</taxon>
        <taxon>Mycobacteriales</taxon>
        <taxon>Nocardiaceae</taxon>
        <taxon>Rhodococcus</taxon>
    </lineage>
</organism>
<dbReference type="PROSITE" id="PS00201">
    <property type="entry name" value="FLAVODOXIN"/>
    <property type="match status" value="1"/>
</dbReference>